<evidence type="ECO:0000313" key="1">
    <source>
        <dbReference type="EMBL" id="KES08880.1"/>
    </source>
</evidence>
<sequence length="83" mass="8975">MRSWDADGRTTHAGYVESGGNADDFLRLSGATGDVEQNAVTAPDGRCVWFTYITADGERRIGSHGLLQGPRVRGHWAVLRSAT</sequence>
<keyword evidence="2" id="KW-1185">Reference proteome</keyword>
<dbReference type="RefSeq" id="WP_037926842.1">
    <property type="nucleotide sequence ID" value="NZ_JBFADL010000003.1"/>
</dbReference>
<dbReference type="OrthoDB" id="4286727at2"/>
<dbReference type="Proteomes" id="UP000028341">
    <property type="component" value="Unassembled WGS sequence"/>
</dbReference>
<comment type="caution">
    <text evidence="1">The sequence shown here is derived from an EMBL/GenBank/DDBJ whole genome shotgun (WGS) entry which is preliminary data.</text>
</comment>
<dbReference type="AlphaFoldDB" id="A0A081XZA7"/>
<organism evidence="1 2">
    <name type="scientific">Streptomyces toyocaensis</name>
    <dbReference type="NCBI Taxonomy" id="55952"/>
    <lineage>
        <taxon>Bacteria</taxon>
        <taxon>Bacillati</taxon>
        <taxon>Actinomycetota</taxon>
        <taxon>Actinomycetes</taxon>
        <taxon>Kitasatosporales</taxon>
        <taxon>Streptomycetaceae</taxon>
        <taxon>Streptomyces</taxon>
    </lineage>
</organism>
<dbReference type="EMBL" id="JFCB01000001">
    <property type="protein sequence ID" value="KES08880.1"/>
    <property type="molecule type" value="Genomic_DNA"/>
</dbReference>
<accession>A0A081XZA7</accession>
<reference evidence="1 2" key="1">
    <citation type="submission" date="2014-02" db="EMBL/GenBank/DDBJ databases">
        <title>The genome announcement of Streptomyces toyocaensis NRRL15009.</title>
        <authorList>
            <person name="Hong H.-J."/>
            <person name="Kwun M.J."/>
        </authorList>
    </citation>
    <scope>NUCLEOTIDE SEQUENCE [LARGE SCALE GENOMIC DNA]</scope>
    <source>
        <strain evidence="1 2">NRRL 15009</strain>
    </source>
</reference>
<evidence type="ECO:0000313" key="2">
    <source>
        <dbReference type="Proteomes" id="UP000028341"/>
    </source>
</evidence>
<proteinExistence type="predicted"/>
<gene>
    <name evidence="1" type="ORF">BU52_02185</name>
</gene>
<name>A0A081XZA7_STRTO</name>
<protein>
    <submittedName>
        <fullName evidence="1">Uncharacterized protein</fullName>
    </submittedName>
</protein>